<dbReference type="SUPFAM" id="SSF51306">
    <property type="entry name" value="LexA/Signal peptidase"/>
    <property type="match status" value="1"/>
</dbReference>
<dbReference type="Proteomes" id="UP000010433">
    <property type="component" value="Unassembled WGS sequence"/>
</dbReference>
<accession>L1NJ83</accession>
<dbReference type="HOGENOM" id="CLU_126496_1_0_10"/>
<reference evidence="1 2" key="1">
    <citation type="submission" date="2012-05" db="EMBL/GenBank/DDBJ databases">
        <authorList>
            <person name="Weinstock G."/>
            <person name="Sodergren E."/>
            <person name="Lobos E.A."/>
            <person name="Fulton L."/>
            <person name="Fulton R."/>
            <person name="Courtney L."/>
            <person name="Fronick C."/>
            <person name="O'Laughlin M."/>
            <person name="Godfrey J."/>
            <person name="Wilson R.M."/>
            <person name="Miner T."/>
            <person name="Farmer C."/>
            <person name="Delehaunty K."/>
            <person name="Cordes M."/>
            <person name="Minx P."/>
            <person name="Tomlinson C."/>
            <person name="Chen J."/>
            <person name="Wollam A."/>
            <person name="Pepin K.H."/>
            <person name="Bhonagiri V."/>
            <person name="Zhang X."/>
            <person name="Suruliraj S."/>
            <person name="Warren W."/>
            <person name="Mitreva M."/>
            <person name="Mardis E.R."/>
            <person name="Wilson R.K."/>
        </authorList>
    </citation>
    <scope>NUCLEOTIDE SEQUENCE [LARGE SCALE GENOMIC DNA]</scope>
    <source>
        <strain evidence="1 2">F0055</strain>
    </source>
</reference>
<dbReference type="RefSeq" id="WP_009161633.1">
    <property type="nucleotide sequence ID" value="NZ_KB290972.1"/>
</dbReference>
<evidence type="ECO:0008006" key="3">
    <source>
        <dbReference type="Google" id="ProtNLM"/>
    </source>
</evidence>
<protein>
    <recommendedName>
        <fullName evidence="3">Peptidase S24-like protein</fullName>
    </recommendedName>
</protein>
<evidence type="ECO:0000313" key="1">
    <source>
        <dbReference type="EMBL" id="EKY03305.1"/>
    </source>
</evidence>
<gene>
    <name evidence="1" type="ORF">HMPREF9151_00462</name>
</gene>
<keyword evidence="2" id="KW-1185">Reference proteome</keyword>
<dbReference type="OrthoDB" id="9795228at2"/>
<dbReference type="CDD" id="cd06462">
    <property type="entry name" value="Peptidase_S24_S26"/>
    <property type="match status" value="1"/>
</dbReference>
<name>L1NJ83_9BACT</name>
<dbReference type="EMBL" id="AMEP01000039">
    <property type="protein sequence ID" value="EKY03305.1"/>
    <property type="molecule type" value="Genomic_DNA"/>
</dbReference>
<comment type="caution">
    <text evidence="1">The sequence shown here is derived from an EMBL/GenBank/DDBJ whole genome shotgun (WGS) entry which is preliminary data.</text>
</comment>
<proteinExistence type="predicted"/>
<dbReference type="PATRIC" id="fig|1127699.3.peg.423"/>
<dbReference type="AlphaFoldDB" id="L1NJ83"/>
<evidence type="ECO:0000313" key="2">
    <source>
        <dbReference type="Proteomes" id="UP000010433"/>
    </source>
</evidence>
<organism evidence="1 2">
    <name type="scientific">Hoylesella saccharolytica F0055</name>
    <dbReference type="NCBI Taxonomy" id="1127699"/>
    <lineage>
        <taxon>Bacteria</taxon>
        <taxon>Pseudomonadati</taxon>
        <taxon>Bacteroidota</taxon>
        <taxon>Bacteroidia</taxon>
        <taxon>Bacteroidales</taxon>
        <taxon>Prevotellaceae</taxon>
        <taxon>Hoylesella</taxon>
    </lineage>
</organism>
<dbReference type="InterPro" id="IPR036286">
    <property type="entry name" value="LexA/Signal_pep-like_sf"/>
</dbReference>
<dbReference type="STRING" id="1127699.HMPREF9151_00462"/>
<sequence>MSRLYSEIKEIQFENARFLPEVIKLLNEGHTVTLKLKGFSMRPFLENNRDKALLTKPINIQKGDVVLAEIQPGCYVLHRIIKIKDGMVTLRGDGNINSESCPLSGVKAFALGFYRKDRTRLDKTNGIKWRIYSFIWLNLYPVRRYLLGAYRKIWLKMFKPI</sequence>